<gene>
    <name evidence="1" type="ORF">CHH28_03240</name>
</gene>
<dbReference type="RefSeq" id="WP_094058956.1">
    <property type="nucleotide sequence ID" value="NZ_CP022530.1"/>
</dbReference>
<proteinExistence type="predicted"/>
<dbReference type="EMBL" id="CP022530">
    <property type="protein sequence ID" value="ASP37747.1"/>
    <property type="molecule type" value="Genomic_DNA"/>
</dbReference>
<keyword evidence="2" id="KW-1185">Reference proteome</keyword>
<dbReference type="KEGG" id="bsan:CHH28_03240"/>
<reference evidence="1 2" key="1">
    <citation type="submission" date="2017-07" db="EMBL/GenBank/DDBJ databases">
        <title>Annotated genome sequence of Bacterioplanes sanyensis isolated from Red Sea.</title>
        <authorList>
            <person name="Rehman Z.U."/>
        </authorList>
    </citation>
    <scope>NUCLEOTIDE SEQUENCE [LARGE SCALE GENOMIC DNA]</scope>
    <source>
        <strain evidence="1 2">NV9</strain>
    </source>
</reference>
<dbReference type="Proteomes" id="UP000202440">
    <property type="component" value="Chromosome"/>
</dbReference>
<dbReference type="AlphaFoldDB" id="A0A222FFA1"/>
<accession>A0A222FFA1</accession>
<protein>
    <recommendedName>
        <fullName evidence="3">Lipoprotein</fullName>
    </recommendedName>
</protein>
<organism evidence="1 2">
    <name type="scientific">Bacterioplanes sanyensis</name>
    <dbReference type="NCBI Taxonomy" id="1249553"/>
    <lineage>
        <taxon>Bacteria</taxon>
        <taxon>Pseudomonadati</taxon>
        <taxon>Pseudomonadota</taxon>
        <taxon>Gammaproteobacteria</taxon>
        <taxon>Oceanospirillales</taxon>
        <taxon>Oceanospirillaceae</taxon>
        <taxon>Bacterioplanes</taxon>
    </lineage>
</organism>
<evidence type="ECO:0000313" key="1">
    <source>
        <dbReference type="EMBL" id="ASP37747.1"/>
    </source>
</evidence>
<dbReference type="PROSITE" id="PS51257">
    <property type="entry name" value="PROKAR_LIPOPROTEIN"/>
    <property type="match status" value="1"/>
</dbReference>
<dbReference type="OrthoDB" id="330198at2"/>
<evidence type="ECO:0008006" key="3">
    <source>
        <dbReference type="Google" id="ProtNLM"/>
    </source>
</evidence>
<name>A0A222FFA1_9GAMM</name>
<sequence length="106" mass="11567">MRIFSLVIALLLLGGCTHSVHLHHVSDVEPTLGQQPATTLEASGEQSVVLGFAFDTQYADDARRQLLQQCPGKLTAISTRYSTSHGFLHWTNRIHLTGLCVNPAAE</sequence>
<evidence type="ECO:0000313" key="2">
    <source>
        <dbReference type="Proteomes" id="UP000202440"/>
    </source>
</evidence>